<dbReference type="OrthoDB" id="8525483at2"/>
<feature type="coiled-coil region" evidence="2">
    <location>
        <begin position="172"/>
        <end position="199"/>
    </location>
</feature>
<dbReference type="InterPro" id="IPR038989">
    <property type="entry name" value="UbiJ"/>
</dbReference>
<proteinExistence type="inferred from homology"/>
<dbReference type="GO" id="GO:0006744">
    <property type="term" value="P:ubiquinone biosynthetic process"/>
    <property type="evidence" value="ECO:0007669"/>
    <property type="project" value="UniProtKB-UniRule"/>
</dbReference>
<dbReference type="Proteomes" id="UP000175989">
    <property type="component" value="Unassembled WGS sequence"/>
</dbReference>
<dbReference type="EMBL" id="LROM01000097">
    <property type="protein sequence ID" value="OEZ97512.1"/>
    <property type="molecule type" value="Genomic_DNA"/>
</dbReference>
<comment type="function">
    <text evidence="1">Required for ubiquinone (coenzyme Q) biosynthesis. Binds hydrophobic ubiquinone biosynthetic intermediates via its SCP2 domain and is essential for the stability of the Ubi complex. May constitute a docking platform where Ubi enzymes assemble and access their SCP2-bound polyprenyl substrates.</text>
</comment>
<feature type="domain" description="SCP2" evidence="3">
    <location>
        <begin position="19"/>
        <end position="109"/>
    </location>
</feature>
<evidence type="ECO:0000256" key="2">
    <source>
        <dbReference type="SAM" id="Coils"/>
    </source>
</evidence>
<keyword evidence="2" id="KW-0175">Coiled coil</keyword>
<evidence type="ECO:0000313" key="5">
    <source>
        <dbReference type="Proteomes" id="UP000175989"/>
    </source>
</evidence>
<dbReference type="AlphaFoldDB" id="A0A1E7WGF4"/>
<comment type="subcellular location">
    <subcellularLocation>
        <location evidence="1">Cytoplasm</location>
    </subcellularLocation>
</comment>
<dbReference type="PATRIC" id="fig|762836.4.peg.3662"/>
<dbReference type="InterPro" id="IPR003033">
    <property type="entry name" value="SCP2_sterol-bd_dom"/>
</dbReference>
<comment type="pathway">
    <text evidence="1">Cofactor biosynthesis; ubiquinone biosynthesis.</text>
</comment>
<dbReference type="PANTHER" id="PTHR38693">
    <property type="entry name" value="UBIQUINONE BIOSYNTHESIS PROTEIN UBIJ"/>
    <property type="match status" value="1"/>
</dbReference>
<gene>
    <name evidence="1" type="primary">ubiJ</name>
    <name evidence="4" type="ORF">DUPY_35540</name>
</gene>
<evidence type="ECO:0000259" key="3">
    <source>
        <dbReference type="Pfam" id="PF02036"/>
    </source>
</evidence>
<keyword evidence="1" id="KW-0831">Ubiquinone biosynthesis</keyword>
<dbReference type="Pfam" id="PF02036">
    <property type="entry name" value="SCP2"/>
    <property type="match status" value="1"/>
</dbReference>
<organism evidence="4 5">
    <name type="scientific">Duganella phyllosphaerae</name>
    <dbReference type="NCBI Taxonomy" id="762836"/>
    <lineage>
        <taxon>Bacteria</taxon>
        <taxon>Pseudomonadati</taxon>
        <taxon>Pseudomonadota</taxon>
        <taxon>Betaproteobacteria</taxon>
        <taxon>Burkholderiales</taxon>
        <taxon>Oxalobacteraceae</taxon>
        <taxon>Telluria group</taxon>
        <taxon>Duganella</taxon>
    </lineage>
</organism>
<protein>
    <recommendedName>
        <fullName evidence="1">Ubiquinone biosynthesis accessory factor UbiJ</fullName>
    </recommendedName>
</protein>
<name>A0A1E7WGF4_9BURK</name>
<keyword evidence="5" id="KW-1185">Reference proteome</keyword>
<dbReference type="GO" id="GO:0005737">
    <property type="term" value="C:cytoplasm"/>
    <property type="evidence" value="ECO:0007669"/>
    <property type="project" value="UniProtKB-SubCell"/>
</dbReference>
<accession>A0A1E7WGF4</accession>
<comment type="caution">
    <text evidence="4">The sequence shown here is derived from an EMBL/GenBank/DDBJ whole genome shotgun (WGS) entry which is preliminary data.</text>
</comment>
<dbReference type="RefSeq" id="WP_070249730.1">
    <property type="nucleotide sequence ID" value="NZ_LROM01000097.1"/>
</dbReference>
<evidence type="ECO:0000313" key="4">
    <source>
        <dbReference type="EMBL" id="OEZ97512.1"/>
    </source>
</evidence>
<evidence type="ECO:0000256" key="1">
    <source>
        <dbReference type="HAMAP-Rule" id="MF_02215"/>
    </source>
</evidence>
<dbReference type="HAMAP" id="MF_02215">
    <property type="entry name" value="UbiJ"/>
    <property type="match status" value="1"/>
</dbReference>
<dbReference type="UniPathway" id="UPA00232"/>
<dbReference type="PANTHER" id="PTHR38693:SF1">
    <property type="entry name" value="UBIQUINONE BIOSYNTHESIS ACCESSORY FACTOR UBIJ"/>
    <property type="match status" value="1"/>
</dbReference>
<keyword evidence="1" id="KW-0963">Cytoplasm</keyword>
<comment type="similarity">
    <text evidence="1">Belongs to the UbiJ family.</text>
</comment>
<reference evidence="5" key="1">
    <citation type="journal article" date="2016" name="Front. Microbiol.">
        <title>Molecular Keys to the Janthinobacterium and Duganella spp. Interaction with the Plant Pathogen Fusarium graminearum.</title>
        <authorList>
            <person name="Haack F.S."/>
            <person name="Poehlein A."/>
            <person name="Kroger C."/>
            <person name="Voigt C.A."/>
            <person name="Piepenbring M."/>
            <person name="Bode H.B."/>
            <person name="Daniel R."/>
            <person name="Schafer W."/>
            <person name="Streit W.R."/>
        </authorList>
    </citation>
    <scope>NUCLEOTIDE SEQUENCE [LARGE SCALE GENOMIC DNA]</scope>
    <source>
        <strain evidence="5">T54</strain>
    </source>
</reference>
<sequence length="203" mass="21885">MTIPNPSVLSAAAPASAVINHLLAQEPWARRELQRHAGKVAAIDAGVASLRLRVTVDGLLEAAPAEAVASVTIRVKPTDLPLIVQDRERAFSYVRIEGDAEFANALSSLSQSLRWEAEVDLEKVVGPLAANRMVSGARAALGAVKAGHQKIAENVAEYLLDEKQLLVRPHAVEELSADVTRLRDDVERAAKRLAKLEQKLGIQ</sequence>